<dbReference type="PIRSF" id="PIRSF002741">
    <property type="entry name" value="MppA"/>
    <property type="match status" value="1"/>
</dbReference>
<dbReference type="PANTHER" id="PTHR30290">
    <property type="entry name" value="PERIPLASMIC BINDING COMPONENT OF ABC TRANSPORTER"/>
    <property type="match status" value="1"/>
</dbReference>
<evidence type="ECO:0000313" key="6">
    <source>
        <dbReference type="EMBL" id="MFC7704949.1"/>
    </source>
</evidence>
<evidence type="ECO:0000256" key="2">
    <source>
        <dbReference type="ARBA" id="ARBA00005695"/>
    </source>
</evidence>
<keyword evidence="3 4" id="KW-0732">Signal</keyword>
<evidence type="ECO:0000256" key="1">
    <source>
        <dbReference type="ARBA" id="ARBA00004418"/>
    </source>
</evidence>
<evidence type="ECO:0000259" key="5">
    <source>
        <dbReference type="Pfam" id="PF00496"/>
    </source>
</evidence>
<evidence type="ECO:0000256" key="4">
    <source>
        <dbReference type="SAM" id="SignalP"/>
    </source>
</evidence>
<dbReference type="Gene3D" id="3.40.190.10">
    <property type="entry name" value="Periplasmic binding protein-like II"/>
    <property type="match status" value="1"/>
</dbReference>
<feature type="chain" id="PRO_5046596913" evidence="4">
    <location>
        <begin position="26"/>
        <end position="601"/>
    </location>
</feature>
<dbReference type="Proteomes" id="UP001596516">
    <property type="component" value="Unassembled WGS sequence"/>
</dbReference>
<dbReference type="EMBL" id="JBHTFQ010000006">
    <property type="protein sequence ID" value="MFC7704949.1"/>
    <property type="molecule type" value="Genomic_DNA"/>
</dbReference>
<comment type="similarity">
    <text evidence="2">Belongs to the bacterial solute-binding protein 5 family.</text>
</comment>
<dbReference type="InterPro" id="IPR039424">
    <property type="entry name" value="SBP_5"/>
</dbReference>
<dbReference type="InterPro" id="IPR000914">
    <property type="entry name" value="SBP_5_dom"/>
</dbReference>
<gene>
    <name evidence="6" type="ORF">ACFQXB_12155</name>
</gene>
<sequence>MMQAILPLLRGGVLALALVAAPALAEPRHGIAMYGDPALPPDFAHLPHVNPDAPKGGRIVFGDDTGFDSLNPYIIKGRAPWGIRTYTVESLMGRNYDEPFALYGVLAESVETDESRSFVEFTLREGARFSDGSPVTVEDVLWSVETLGTSGSPVYHAAWRKVASAEQSGPRSVRFTFTAPDRELPLILGLRPILRKAQWEGVDFAEASTTLPIGSGPYVVDRFERGRFIVFRKNPDWWAADLPFYRGQHNLDEIRFDFFADAGVMFEAFKAGVLTSFREVNASRWASAYDFPALRSGEVVRSEIPHQRPSGITGLVMNTRRAPFDDWRVREALIQAFNFEFINNTLNGGSEPRITSYFSNSPLGMDHGPAEGQVRALLEPHADQLLPGVLEGYSLPETNGEAANRSGIRRATQLLDEAGWTVENGQLRNAAGDVLSIEVLLQQGASEAQSIAAIFAEALRRLGITLRVTMVDSAQYTDRTNNLDFDMTWFARSMSLSPGTEQIAYWGSASADVPGTRNWMGVKDPVVDALIENLLTTTSQEEFTATAQALDRVLTAGRFVIPTWYANVGRIAHVRALRYPDRPPLYGDWLGFQPEVWWYEP</sequence>
<keyword evidence="7" id="KW-1185">Reference proteome</keyword>
<dbReference type="CDD" id="cd08497">
    <property type="entry name" value="MbnE-like"/>
    <property type="match status" value="1"/>
</dbReference>
<evidence type="ECO:0000256" key="3">
    <source>
        <dbReference type="ARBA" id="ARBA00022729"/>
    </source>
</evidence>
<dbReference type="RefSeq" id="WP_377403955.1">
    <property type="nucleotide sequence ID" value="NZ_JBHTFQ010000006.1"/>
</dbReference>
<dbReference type="Pfam" id="PF00496">
    <property type="entry name" value="SBP_bac_5"/>
    <property type="match status" value="1"/>
</dbReference>
<proteinExistence type="inferred from homology"/>
<feature type="domain" description="Solute-binding protein family 5" evidence="5">
    <location>
        <begin position="103"/>
        <end position="509"/>
    </location>
</feature>
<dbReference type="InterPro" id="IPR030678">
    <property type="entry name" value="Peptide/Ni-bd"/>
</dbReference>
<dbReference type="Gene3D" id="3.10.105.10">
    <property type="entry name" value="Dipeptide-binding Protein, Domain 3"/>
    <property type="match status" value="1"/>
</dbReference>
<name>A0ABW2UJQ8_9RHOB</name>
<protein>
    <submittedName>
        <fullName evidence="6">Extracellular solute-binding protein</fullName>
    </submittedName>
</protein>
<evidence type="ECO:0000313" key="7">
    <source>
        <dbReference type="Proteomes" id="UP001596516"/>
    </source>
</evidence>
<organism evidence="6 7">
    <name type="scientific">Plastorhodobacter daqingensis</name>
    <dbReference type="NCBI Taxonomy" id="1387281"/>
    <lineage>
        <taxon>Bacteria</taxon>
        <taxon>Pseudomonadati</taxon>
        <taxon>Pseudomonadota</taxon>
        <taxon>Alphaproteobacteria</taxon>
        <taxon>Rhodobacterales</taxon>
        <taxon>Paracoccaceae</taxon>
        <taxon>Plastorhodobacter</taxon>
    </lineage>
</organism>
<dbReference type="PANTHER" id="PTHR30290:SF64">
    <property type="entry name" value="ABC TRANSPORTER PERIPLASMIC BINDING PROTEIN"/>
    <property type="match status" value="1"/>
</dbReference>
<dbReference type="SUPFAM" id="SSF53850">
    <property type="entry name" value="Periplasmic binding protein-like II"/>
    <property type="match status" value="1"/>
</dbReference>
<comment type="caution">
    <text evidence="6">The sequence shown here is derived from an EMBL/GenBank/DDBJ whole genome shotgun (WGS) entry which is preliminary data.</text>
</comment>
<comment type="subcellular location">
    <subcellularLocation>
        <location evidence="1">Periplasm</location>
    </subcellularLocation>
</comment>
<reference evidence="7" key="1">
    <citation type="journal article" date="2019" name="Int. J. Syst. Evol. Microbiol.">
        <title>The Global Catalogue of Microorganisms (GCM) 10K type strain sequencing project: providing services to taxonomists for standard genome sequencing and annotation.</title>
        <authorList>
            <consortium name="The Broad Institute Genomics Platform"/>
            <consortium name="The Broad Institute Genome Sequencing Center for Infectious Disease"/>
            <person name="Wu L."/>
            <person name="Ma J."/>
        </authorList>
    </citation>
    <scope>NUCLEOTIDE SEQUENCE [LARGE SCALE GENOMIC DNA]</scope>
    <source>
        <strain evidence="7">CGMCC 1.12750</strain>
    </source>
</reference>
<accession>A0ABW2UJQ8</accession>
<feature type="signal peptide" evidence="4">
    <location>
        <begin position="1"/>
        <end position="25"/>
    </location>
</feature>